<keyword evidence="4" id="KW-1185">Reference proteome</keyword>
<dbReference type="PROSITE" id="PS51384">
    <property type="entry name" value="FAD_FR"/>
    <property type="match status" value="1"/>
</dbReference>
<comment type="caution">
    <text evidence="3">The sequence shown here is derived from an EMBL/GenBank/DDBJ whole genome shotgun (WGS) entry which is preliminary data.</text>
</comment>
<dbReference type="InterPro" id="IPR013113">
    <property type="entry name" value="SIP_FAD-bd"/>
</dbReference>
<dbReference type="RefSeq" id="WP_188555705.1">
    <property type="nucleotide sequence ID" value="NZ_BMGT01000005.1"/>
</dbReference>
<gene>
    <name evidence="3" type="ORF">GCM10011585_36640</name>
</gene>
<dbReference type="InterPro" id="IPR017938">
    <property type="entry name" value="Riboflavin_synthase-like_b-brl"/>
</dbReference>
<dbReference type="SUPFAM" id="SSF63380">
    <property type="entry name" value="Riboflavin synthase domain-like"/>
    <property type="match status" value="1"/>
</dbReference>
<dbReference type="CDD" id="cd06193">
    <property type="entry name" value="siderophore_interacting"/>
    <property type="match status" value="1"/>
</dbReference>
<dbReference type="InterPro" id="IPR039261">
    <property type="entry name" value="FNR_nucleotide-bd"/>
</dbReference>
<dbReference type="InterPro" id="IPR007037">
    <property type="entry name" value="SIP_rossman_dom"/>
</dbReference>
<organism evidence="3 4">
    <name type="scientific">Edaphobacter dinghuensis</name>
    <dbReference type="NCBI Taxonomy" id="1560005"/>
    <lineage>
        <taxon>Bacteria</taxon>
        <taxon>Pseudomonadati</taxon>
        <taxon>Acidobacteriota</taxon>
        <taxon>Terriglobia</taxon>
        <taxon>Terriglobales</taxon>
        <taxon>Acidobacteriaceae</taxon>
        <taxon>Edaphobacter</taxon>
    </lineage>
</organism>
<dbReference type="InterPro" id="IPR017927">
    <property type="entry name" value="FAD-bd_FR_type"/>
</dbReference>
<evidence type="ECO:0000313" key="4">
    <source>
        <dbReference type="Proteomes" id="UP000647241"/>
    </source>
</evidence>
<accession>A0A917HU53</accession>
<protein>
    <recommendedName>
        <fullName evidence="2">FAD-binding FR-type domain-containing protein</fullName>
    </recommendedName>
</protein>
<dbReference type="PANTHER" id="PTHR30157:SF0">
    <property type="entry name" value="NADPH-DEPENDENT FERRIC-CHELATE REDUCTASE"/>
    <property type="match status" value="1"/>
</dbReference>
<feature type="domain" description="FAD-binding FR-type" evidence="2">
    <location>
        <begin position="15"/>
        <end position="114"/>
    </location>
</feature>
<dbReference type="EMBL" id="BMGT01000005">
    <property type="protein sequence ID" value="GGG89142.1"/>
    <property type="molecule type" value="Genomic_DNA"/>
</dbReference>
<reference evidence="3" key="1">
    <citation type="journal article" date="2014" name="Int. J. Syst. Evol. Microbiol.">
        <title>Complete genome sequence of Corynebacterium casei LMG S-19264T (=DSM 44701T), isolated from a smear-ripened cheese.</title>
        <authorList>
            <consortium name="US DOE Joint Genome Institute (JGI-PGF)"/>
            <person name="Walter F."/>
            <person name="Albersmeier A."/>
            <person name="Kalinowski J."/>
            <person name="Ruckert C."/>
        </authorList>
    </citation>
    <scope>NUCLEOTIDE SEQUENCE</scope>
    <source>
        <strain evidence="3">CGMCC 1.12997</strain>
    </source>
</reference>
<dbReference type="InterPro" id="IPR039374">
    <property type="entry name" value="SIP_fam"/>
</dbReference>
<reference evidence="3" key="2">
    <citation type="submission" date="2020-09" db="EMBL/GenBank/DDBJ databases">
        <authorList>
            <person name="Sun Q."/>
            <person name="Zhou Y."/>
        </authorList>
    </citation>
    <scope>NUCLEOTIDE SEQUENCE</scope>
    <source>
        <strain evidence="3">CGMCC 1.12997</strain>
    </source>
</reference>
<sequence>MSPIPEFLSNAVQKIFFRCAIVTDVEALTGHFRLVTVAGPALIGETWIPGQKVQFHLGNLVTRTYTPTAWNPDKGIAQFLMFLHGNGPGSDWAASLQKGDPCQFIGPRSSLNFADIKGPSLFFGDETSIGAAQALASSNTGNRQAHYVFEVSSSIESEEVLRRAGLTNTKLVQRTADETHLHEVDKLLASTATSLGLPQWILTGRAQSIQTLRKLLRARRMLFSKLNVKAYWANGKTGLD</sequence>
<evidence type="ECO:0000313" key="3">
    <source>
        <dbReference type="EMBL" id="GGG89142.1"/>
    </source>
</evidence>
<dbReference type="Pfam" id="PF08021">
    <property type="entry name" value="FAD_binding_9"/>
    <property type="match status" value="1"/>
</dbReference>
<evidence type="ECO:0000256" key="1">
    <source>
        <dbReference type="ARBA" id="ARBA00035644"/>
    </source>
</evidence>
<dbReference type="PANTHER" id="PTHR30157">
    <property type="entry name" value="FERRIC REDUCTASE, NADPH-DEPENDENT"/>
    <property type="match status" value="1"/>
</dbReference>
<dbReference type="AlphaFoldDB" id="A0A917HU53"/>
<dbReference type="Pfam" id="PF04954">
    <property type="entry name" value="SIP"/>
    <property type="match status" value="1"/>
</dbReference>
<evidence type="ECO:0000259" key="2">
    <source>
        <dbReference type="PROSITE" id="PS51384"/>
    </source>
</evidence>
<dbReference type="Proteomes" id="UP000647241">
    <property type="component" value="Unassembled WGS sequence"/>
</dbReference>
<comment type="similarity">
    <text evidence="1">Belongs to the SIP oxidoreductase family.</text>
</comment>
<proteinExistence type="inferred from homology"/>
<dbReference type="Gene3D" id="3.40.50.80">
    <property type="entry name" value="Nucleotide-binding domain of ferredoxin-NADP reductase (FNR) module"/>
    <property type="match status" value="1"/>
</dbReference>
<dbReference type="Gene3D" id="2.40.30.10">
    <property type="entry name" value="Translation factors"/>
    <property type="match status" value="1"/>
</dbReference>
<name>A0A917HU53_9BACT</name>
<dbReference type="GO" id="GO:0016491">
    <property type="term" value="F:oxidoreductase activity"/>
    <property type="evidence" value="ECO:0007669"/>
    <property type="project" value="InterPro"/>
</dbReference>